<evidence type="ECO:0000256" key="9">
    <source>
        <dbReference type="ARBA" id="ARBA00023180"/>
    </source>
</evidence>
<dbReference type="GO" id="GO:0007220">
    <property type="term" value="P:Notch receptor processing"/>
    <property type="evidence" value="ECO:0007669"/>
    <property type="project" value="TreeGrafter"/>
</dbReference>
<dbReference type="CDD" id="cd03881">
    <property type="entry name" value="M28_Nicastrin"/>
    <property type="match status" value="1"/>
</dbReference>
<keyword evidence="7 10" id="KW-1133">Transmembrane helix</keyword>
<dbReference type="GO" id="GO:0007219">
    <property type="term" value="P:Notch signaling pathway"/>
    <property type="evidence" value="ECO:0007669"/>
    <property type="project" value="UniProtKB-KW"/>
</dbReference>
<dbReference type="GO" id="GO:0016485">
    <property type="term" value="P:protein processing"/>
    <property type="evidence" value="ECO:0007669"/>
    <property type="project" value="InterPro"/>
</dbReference>
<dbReference type="InterPro" id="IPR008710">
    <property type="entry name" value="Nicastrin"/>
</dbReference>
<keyword evidence="4 10" id="KW-0812">Transmembrane</keyword>
<dbReference type="STRING" id="8030.ENSSSAP00000069129"/>
<dbReference type="Gene3D" id="3.40.630.10">
    <property type="entry name" value="Zn peptidases"/>
    <property type="match status" value="1"/>
</dbReference>
<dbReference type="GeneID" id="106600387"/>
<keyword evidence="12" id="KW-1185">Reference proteome</keyword>
<dbReference type="Proteomes" id="UP001652741">
    <property type="component" value="Chromosome ssa03"/>
</dbReference>
<accession>A0A1S3R483</accession>
<keyword evidence="6" id="KW-0914">Notch signaling pathway</keyword>
<dbReference type="PaxDb" id="8030-ENSSSAP00000069129"/>
<evidence type="ECO:0000256" key="3">
    <source>
        <dbReference type="ARBA" id="ARBA00015303"/>
    </source>
</evidence>
<reference evidence="13" key="1">
    <citation type="submission" date="2025-08" db="UniProtKB">
        <authorList>
            <consortium name="RefSeq"/>
        </authorList>
    </citation>
    <scope>IDENTIFICATION</scope>
</reference>
<evidence type="ECO:0000256" key="1">
    <source>
        <dbReference type="ARBA" id="ARBA00004479"/>
    </source>
</evidence>
<name>A0A1S3R483_SALSA</name>
<evidence type="ECO:0000256" key="7">
    <source>
        <dbReference type="ARBA" id="ARBA00022989"/>
    </source>
</evidence>
<evidence type="ECO:0000256" key="5">
    <source>
        <dbReference type="ARBA" id="ARBA00022729"/>
    </source>
</evidence>
<gene>
    <name evidence="13" type="primary">LOC106600387</name>
</gene>
<dbReference type="InterPro" id="IPR041084">
    <property type="entry name" value="Ncstrn_small"/>
</dbReference>
<sequence>MPQGGRLYGALQIKILPASCVIGCFSIALTSSTYSHLLVLISMTFSVVSETRKMDLESSKWVIILLVCGLYKNVSCNSVEQKIYVELNNTVPCVRLLNATHQIGCQSSISGDTGVIHVLESESDLEWPLSKGPNPPYMVLLESSLFTRSIMMKMKNESNRVAGVAVVVPNTSPPEFSPHTTCPNENTGVYSDNYGPNLAHCNTTVWNPLGNGLSYEEFDFPVFSLKEDNETEFIKQCYLDHNRAVNGSAPQYPLCAMQLFSHMHAVTNTPTCMRRNDINFSINPEMVCDPLGDYNVWGSIRPYNDTVFGHKENESVVIAAARLDSRAFFWEVSTGAEGSISGFVTLLAAAQALREVTHEAPPTRNILFAFFQGETFDYIGSSRMVYDMENGKFVIDLDNVHSILEIGQVAVHSGTNLFLHSDPVSRRNNTVNDEVKNLVNNLQSSTAGLSFLLVEPNVSQPLPPSSLQRFLRAQPIPGIVLADHESAFNNRYYESFYDNAANLNLTYPSDLSPEEQLEFVTDTAQSLTDVATVVARALYKQAGGNESLVNTIKADPKIVTQMLYGFLVSSNNSWFQAVMAPELKNILKPSPPEYYVGVAMSSTPTRLVQYLLANLTGAVTNLTQSQCQKPDELPNESRQMYSYLWVQGIVPPNSTQRDSFCVRASVRLTKAVSPAFELGEYASKDYSTWTESRWKFIKARIFLVASRDLEMLTLGAGVAVLFTSLLVTYFISTKADVLFSSMREPASAAY</sequence>
<dbReference type="AlphaFoldDB" id="A0A1S3R483"/>
<dbReference type="GO" id="GO:0005886">
    <property type="term" value="C:plasma membrane"/>
    <property type="evidence" value="ECO:0007669"/>
    <property type="project" value="UniProtKB-ARBA"/>
</dbReference>
<dbReference type="Pfam" id="PF05450">
    <property type="entry name" value="Nicastrin"/>
    <property type="match status" value="1"/>
</dbReference>
<protein>
    <recommendedName>
        <fullName evidence="3">Nicastrin</fullName>
    </recommendedName>
</protein>
<keyword evidence="9" id="KW-0325">Glycoprotein</keyword>
<dbReference type="RefSeq" id="XP_014047168.2">
    <property type="nucleotide sequence ID" value="XM_014191693.2"/>
</dbReference>
<feature type="domain" description="Nicastrin small lobe" evidence="11">
    <location>
        <begin position="92"/>
        <end position="265"/>
    </location>
</feature>
<evidence type="ECO:0000313" key="12">
    <source>
        <dbReference type="Proteomes" id="UP001652741"/>
    </source>
</evidence>
<evidence type="ECO:0000256" key="6">
    <source>
        <dbReference type="ARBA" id="ARBA00022976"/>
    </source>
</evidence>
<evidence type="ECO:0000259" key="11">
    <source>
        <dbReference type="Pfam" id="PF18266"/>
    </source>
</evidence>
<proteinExistence type="inferred from homology"/>
<dbReference type="PANTHER" id="PTHR21092">
    <property type="entry name" value="NICASTRIN"/>
    <property type="match status" value="1"/>
</dbReference>
<evidence type="ECO:0000256" key="8">
    <source>
        <dbReference type="ARBA" id="ARBA00023136"/>
    </source>
</evidence>
<evidence type="ECO:0000256" key="4">
    <source>
        <dbReference type="ARBA" id="ARBA00022692"/>
    </source>
</evidence>
<keyword evidence="8 10" id="KW-0472">Membrane</keyword>
<organism evidence="12 13">
    <name type="scientific">Salmo salar</name>
    <name type="common">Atlantic salmon</name>
    <dbReference type="NCBI Taxonomy" id="8030"/>
    <lineage>
        <taxon>Eukaryota</taxon>
        <taxon>Metazoa</taxon>
        <taxon>Chordata</taxon>
        <taxon>Craniata</taxon>
        <taxon>Vertebrata</taxon>
        <taxon>Euteleostomi</taxon>
        <taxon>Actinopterygii</taxon>
        <taxon>Neopterygii</taxon>
        <taxon>Teleostei</taxon>
        <taxon>Protacanthopterygii</taxon>
        <taxon>Salmoniformes</taxon>
        <taxon>Salmonidae</taxon>
        <taxon>Salmoninae</taxon>
        <taxon>Salmo</taxon>
    </lineage>
</organism>
<dbReference type="SUPFAM" id="SSF53187">
    <property type="entry name" value="Zn-dependent exopeptidases"/>
    <property type="match status" value="1"/>
</dbReference>
<dbReference type="PANTHER" id="PTHR21092:SF0">
    <property type="entry name" value="NICASTRIN"/>
    <property type="match status" value="1"/>
</dbReference>
<feature type="transmembrane region" description="Helical" evidence="10">
    <location>
        <begin position="711"/>
        <end position="732"/>
    </location>
</feature>
<keyword evidence="5" id="KW-0732">Signal</keyword>
<dbReference type="KEGG" id="sasa:106600387"/>
<dbReference type="Pfam" id="PF18266">
    <property type="entry name" value="Ncstrn_small"/>
    <property type="match status" value="1"/>
</dbReference>
<comment type="subcellular location">
    <subcellularLocation>
        <location evidence="1">Membrane</location>
        <topology evidence="1">Single-pass type I membrane protein</topology>
    </subcellularLocation>
</comment>
<evidence type="ECO:0000256" key="10">
    <source>
        <dbReference type="SAM" id="Phobius"/>
    </source>
</evidence>
<evidence type="ECO:0000256" key="2">
    <source>
        <dbReference type="ARBA" id="ARBA00007717"/>
    </source>
</evidence>
<evidence type="ECO:0000313" key="13">
    <source>
        <dbReference type="RefSeq" id="XP_014047168.2"/>
    </source>
</evidence>
<comment type="similarity">
    <text evidence="2">Belongs to the nicastrin family.</text>
</comment>